<dbReference type="PANTHER" id="PTHR24394">
    <property type="entry name" value="ZINC FINGER PROTEIN"/>
    <property type="match status" value="1"/>
</dbReference>
<sequence length="357" mass="40592">MEVLSIQRWEEQIDNKKKDGSISSRSPQFSIRDNSIFTPITNLRHLICASIRVYGIRTTVPRGLWCHIGFPITIFQSDQSEFSLVVYLMDQSATGLLARTMLNSECNLFREVSQYIFLVTSRVYGIRTTVLRGLWCHIGFPTTIFQSDQSEFSLVVHPMDQSATGLLARTMLNSECRVLRLSKVELETIIEQILPHSEKEMSELQDITSNDLVGNSKESIVHSTTTSKTNGHRKKQYTCKDCGQRLSSQTALKYHLTTHSGQRTYKCELCGKGFITDSNLNVHLKFHSGKIPCEFGRFVDGFIADSLLTLLLKFHSGEKPYSCDLCGKCFITDTHLTRHQKRRHSGEKIYTCDVCAK</sequence>
<keyword evidence="6" id="KW-0539">Nucleus</keyword>
<dbReference type="InterPro" id="IPR013087">
    <property type="entry name" value="Znf_C2H2_type"/>
</dbReference>
<evidence type="ECO:0000256" key="3">
    <source>
        <dbReference type="ARBA" id="ARBA00022737"/>
    </source>
</evidence>
<dbReference type="Gene3D" id="3.30.160.60">
    <property type="entry name" value="Classic Zinc Finger"/>
    <property type="match status" value="3"/>
</dbReference>
<evidence type="ECO:0000256" key="7">
    <source>
        <dbReference type="PROSITE-ProRule" id="PRU00042"/>
    </source>
</evidence>
<evidence type="ECO:0000259" key="8">
    <source>
        <dbReference type="PROSITE" id="PS50157"/>
    </source>
</evidence>
<keyword evidence="10" id="KW-1185">Reference proteome</keyword>
<feature type="non-terminal residue" evidence="9">
    <location>
        <position position="357"/>
    </location>
</feature>
<evidence type="ECO:0000256" key="6">
    <source>
        <dbReference type="ARBA" id="ARBA00023242"/>
    </source>
</evidence>
<feature type="domain" description="C2H2-type" evidence="8">
    <location>
        <begin position="237"/>
        <end position="264"/>
    </location>
</feature>
<keyword evidence="4 7" id="KW-0863">Zinc-finger</keyword>
<dbReference type="PROSITE" id="PS00028">
    <property type="entry name" value="ZINC_FINGER_C2H2_1"/>
    <property type="match status" value="3"/>
</dbReference>
<evidence type="ECO:0000256" key="1">
    <source>
        <dbReference type="ARBA" id="ARBA00004123"/>
    </source>
</evidence>
<dbReference type="PROSITE" id="PS50157">
    <property type="entry name" value="ZINC_FINGER_C2H2_2"/>
    <property type="match status" value="3"/>
</dbReference>
<dbReference type="InterPro" id="IPR036236">
    <property type="entry name" value="Znf_C2H2_sf"/>
</dbReference>
<dbReference type="SMART" id="SM00355">
    <property type="entry name" value="ZnF_C2H2"/>
    <property type="match status" value="3"/>
</dbReference>
<dbReference type="Pfam" id="PF00096">
    <property type="entry name" value="zf-C2H2"/>
    <property type="match status" value="3"/>
</dbReference>
<evidence type="ECO:0000313" key="10">
    <source>
        <dbReference type="Proteomes" id="UP001153148"/>
    </source>
</evidence>
<keyword evidence="2" id="KW-0479">Metal-binding</keyword>
<comment type="subcellular location">
    <subcellularLocation>
        <location evidence="1">Nucleus</location>
    </subcellularLocation>
</comment>
<reference evidence="9" key="1">
    <citation type="submission" date="2021-03" db="EMBL/GenBank/DDBJ databases">
        <authorList>
            <person name="Tran Van P."/>
        </authorList>
    </citation>
    <scope>NUCLEOTIDE SEQUENCE</scope>
</reference>
<keyword evidence="5" id="KW-0862">Zinc</keyword>
<comment type="caution">
    <text evidence="9">The sequence shown here is derived from an EMBL/GenBank/DDBJ whole genome shotgun (WGS) entry which is preliminary data.</text>
</comment>
<feature type="domain" description="C2H2-type" evidence="8">
    <location>
        <begin position="321"/>
        <end position="349"/>
    </location>
</feature>
<gene>
    <name evidence="9" type="ORF">TPAB3V08_LOCUS8088</name>
</gene>
<evidence type="ECO:0000256" key="5">
    <source>
        <dbReference type="ARBA" id="ARBA00022833"/>
    </source>
</evidence>
<dbReference type="PANTHER" id="PTHR24394:SF29">
    <property type="entry name" value="MYONEURIN"/>
    <property type="match status" value="1"/>
</dbReference>
<dbReference type="Proteomes" id="UP001153148">
    <property type="component" value="Unassembled WGS sequence"/>
</dbReference>
<evidence type="ECO:0000313" key="9">
    <source>
        <dbReference type="EMBL" id="CAG2061133.1"/>
    </source>
</evidence>
<evidence type="ECO:0000256" key="4">
    <source>
        <dbReference type="ARBA" id="ARBA00022771"/>
    </source>
</evidence>
<organism evidence="9 10">
    <name type="scientific">Timema podura</name>
    <name type="common">Walking stick</name>
    <dbReference type="NCBI Taxonomy" id="61482"/>
    <lineage>
        <taxon>Eukaryota</taxon>
        <taxon>Metazoa</taxon>
        <taxon>Ecdysozoa</taxon>
        <taxon>Arthropoda</taxon>
        <taxon>Hexapoda</taxon>
        <taxon>Insecta</taxon>
        <taxon>Pterygota</taxon>
        <taxon>Neoptera</taxon>
        <taxon>Polyneoptera</taxon>
        <taxon>Phasmatodea</taxon>
        <taxon>Timematodea</taxon>
        <taxon>Timematoidea</taxon>
        <taxon>Timematidae</taxon>
        <taxon>Timema</taxon>
    </lineage>
</organism>
<dbReference type="EMBL" id="CAJPIN010014694">
    <property type="protein sequence ID" value="CAG2061133.1"/>
    <property type="molecule type" value="Genomic_DNA"/>
</dbReference>
<name>A0ABN7P326_TIMPD</name>
<protein>
    <recommendedName>
        <fullName evidence="8">C2H2-type domain-containing protein</fullName>
    </recommendedName>
</protein>
<keyword evidence="3" id="KW-0677">Repeat</keyword>
<dbReference type="SUPFAM" id="SSF57667">
    <property type="entry name" value="beta-beta-alpha zinc fingers"/>
    <property type="match status" value="2"/>
</dbReference>
<accession>A0ABN7P326</accession>
<feature type="domain" description="C2H2-type" evidence="8">
    <location>
        <begin position="265"/>
        <end position="292"/>
    </location>
</feature>
<proteinExistence type="predicted"/>
<evidence type="ECO:0000256" key="2">
    <source>
        <dbReference type="ARBA" id="ARBA00022723"/>
    </source>
</evidence>